<evidence type="ECO:0000256" key="1">
    <source>
        <dbReference type="SAM" id="MobiDB-lite"/>
    </source>
</evidence>
<feature type="compositionally biased region" description="Low complexity" evidence="1">
    <location>
        <begin position="133"/>
        <end position="150"/>
    </location>
</feature>
<dbReference type="EMBL" id="FNHG01000005">
    <property type="protein sequence ID" value="SDM11053.1"/>
    <property type="molecule type" value="Genomic_DNA"/>
</dbReference>
<dbReference type="STRING" id="144026.SAMN04488568_10543"/>
<name>A0A1G9QJ91_9PROT</name>
<protein>
    <submittedName>
        <fullName evidence="2">Uncharacterized protein</fullName>
    </submittedName>
</protein>
<gene>
    <name evidence="2" type="ORF">SAMN04488568_10543</name>
</gene>
<evidence type="ECO:0000313" key="2">
    <source>
        <dbReference type="EMBL" id="SDM11053.1"/>
    </source>
</evidence>
<organism evidence="2 3">
    <name type="scientific">Maricaulis salignorans</name>
    <dbReference type="NCBI Taxonomy" id="144026"/>
    <lineage>
        <taxon>Bacteria</taxon>
        <taxon>Pseudomonadati</taxon>
        <taxon>Pseudomonadota</taxon>
        <taxon>Alphaproteobacteria</taxon>
        <taxon>Maricaulales</taxon>
        <taxon>Maricaulaceae</taxon>
        <taxon>Maricaulis</taxon>
    </lineage>
</organism>
<dbReference type="RefSeq" id="WP_091768319.1">
    <property type="nucleotide sequence ID" value="NZ_FNHG01000005.1"/>
</dbReference>
<proteinExistence type="predicted"/>
<accession>A0A1G9QJ91</accession>
<reference evidence="2 3" key="1">
    <citation type="submission" date="2016-10" db="EMBL/GenBank/DDBJ databases">
        <authorList>
            <person name="de Groot N.N."/>
        </authorList>
    </citation>
    <scope>NUCLEOTIDE SEQUENCE [LARGE SCALE GENOMIC DNA]</scope>
    <source>
        <strain evidence="2 3">DSM 16077</strain>
    </source>
</reference>
<evidence type="ECO:0000313" key="3">
    <source>
        <dbReference type="Proteomes" id="UP000199759"/>
    </source>
</evidence>
<sequence>MPRKIDEKKTRKALRRLERAKRAAEQAGTPDASLSEWEGEFLGSLEERLETYGSAFNDPGKGDTEEALSARQALKLREIEKKAAGKARKPMSQGKGFKRKTPAPGPRSRDIHEDFDPSPPPASRPVAGRATGPVAVPAPEDAVPAPKPAASRPGGFTPRVIEGGKTRL</sequence>
<feature type="region of interest" description="Disordered" evidence="1">
    <location>
        <begin position="52"/>
        <end position="168"/>
    </location>
</feature>
<keyword evidence="3" id="KW-1185">Reference proteome</keyword>
<feature type="region of interest" description="Disordered" evidence="1">
    <location>
        <begin position="18"/>
        <end position="39"/>
    </location>
</feature>
<dbReference type="Proteomes" id="UP000199759">
    <property type="component" value="Unassembled WGS sequence"/>
</dbReference>
<dbReference type="OrthoDB" id="7205290at2"/>
<dbReference type="AlphaFoldDB" id="A0A1G9QJ91"/>